<feature type="domain" description="Cytochrome c" evidence="23">
    <location>
        <begin position="131"/>
        <end position="210"/>
    </location>
</feature>
<sequence length="308" mass="33878">MSDFYSSFWGVYITVIVVVSLVALAFLVKSQAVVKVPKGEKVKTLDHVWDGDLQEYNNPLPSWWIGLFVMTIVFAVAYLALYPGLVLTGNMKHWSARSQLGEEVAKADAKYSPLYDKYLKMPVEAVAQDKDARDMGKRLFLTYCLQCHGADARGAKGFPNLVHHDWMYGGTPDRIVQTISGGRHGQMPAFGAAFGEEKVRDVANYVLKISGNKYDADRAGRGESTFKQVCAACHGPEGHGNTDIGSPNLTHPSGVWLYGKNEATIIETVTNGRSNVMPAWKDFLGDAKVHVLAGYVYSLSHNAEQNAQ</sequence>
<name>A0A0N0GQV7_9NEIS</name>
<dbReference type="Pfam" id="PF14715">
    <property type="entry name" value="FixP_N"/>
    <property type="match status" value="1"/>
</dbReference>
<dbReference type="InterPro" id="IPR004678">
    <property type="entry name" value="Cyt_c_oxidase_cbb3_su3"/>
</dbReference>
<evidence type="ECO:0000256" key="18">
    <source>
        <dbReference type="ARBA" id="ARBA00023136"/>
    </source>
</evidence>
<keyword evidence="4 19" id="KW-0813">Transport</keyword>
<dbReference type="InterPro" id="IPR008168">
    <property type="entry name" value="Cyt_C_IC"/>
</dbReference>
<dbReference type="PROSITE" id="PS51007">
    <property type="entry name" value="CYTC"/>
    <property type="match status" value="2"/>
</dbReference>
<feature type="transmembrane region" description="Helical" evidence="22">
    <location>
        <begin position="7"/>
        <end position="28"/>
    </location>
</feature>
<dbReference type="OrthoDB" id="9811281at2"/>
<dbReference type="GO" id="GO:1902600">
    <property type="term" value="P:proton transmembrane transport"/>
    <property type="evidence" value="ECO:0007669"/>
    <property type="project" value="UniProtKB-KW"/>
</dbReference>
<evidence type="ECO:0000256" key="8">
    <source>
        <dbReference type="ARBA" id="ARBA00022660"/>
    </source>
</evidence>
<dbReference type="GO" id="GO:0005886">
    <property type="term" value="C:plasma membrane"/>
    <property type="evidence" value="ECO:0007669"/>
    <property type="project" value="UniProtKB-SubCell"/>
</dbReference>
<dbReference type="InterPro" id="IPR032858">
    <property type="entry name" value="CcoP_N"/>
</dbReference>
<feature type="domain" description="Cytochrome c" evidence="23">
    <location>
        <begin position="217"/>
        <end position="300"/>
    </location>
</feature>
<gene>
    <name evidence="24" type="primary">ccoP</name>
    <name evidence="24" type="ORF">WG78_00475</name>
</gene>
<evidence type="ECO:0000256" key="11">
    <source>
        <dbReference type="ARBA" id="ARBA00022737"/>
    </source>
</evidence>
<keyword evidence="7 19" id="KW-0349">Heme</keyword>
<feature type="binding site" description="covalent" evidence="21">
    <location>
        <position position="144"/>
    </location>
    <ligand>
        <name>heme c</name>
        <dbReference type="ChEBI" id="CHEBI:61717"/>
        <label>1</label>
    </ligand>
</feature>
<dbReference type="STRING" id="857265.WG78_00475"/>
<dbReference type="InterPro" id="IPR038414">
    <property type="entry name" value="CcoP_N_sf"/>
</dbReference>
<keyword evidence="6 19" id="KW-0997">Cell inner membrane</keyword>
<feature type="binding site" description="covalent" evidence="21">
    <location>
        <position position="230"/>
    </location>
    <ligand>
        <name>heme c</name>
        <dbReference type="ChEBI" id="CHEBI:61717"/>
        <label>2</label>
    </ligand>
</feature>
<feature type="binding site" description="covalent" evidence="21">
    <location>
        <position position="147"/>
    </location>
    <ligand>
        <name>heme c</name>
        <dbReference type="ChEBI" id="CHEBI:61717"/>
        <label>1</label>
    </ligand>
</feature>
<feature type="binding site" description="axial binding residue" evidence="20">
    <location>
        <position position="277"/>
    </location>
    <ligand>
        <name>heme c</name>
        <dbReference type="ChEBI" id="CHEBI:61717"/>
        <label>1</label>
    </ligand>
    <ligandPart>
        <name>Fe</name>
        <dbReference type="ChEBI" id="CHEBI:18248"/>
    </ligandPart>
</feature>
<dbReference type="InterPro" id="IPR009056">
    <property type="entry name" value="Cyt_c-like_dom"/>
</dbReference>
<dbReference type="AlphaFoldDB" id="A0A0N0GQV7"/>
<evidence type="ECO:0000256" key="5">
    <source>
        <dbReference type="ARBA" id="ARBA00022475"/>
    </source>
</evidence>
<keyword evidence="15 19" id="KW-0560">Oxidoreductase</keyword>
<evidence type="ECO:0000259" key="23">
    <source>
        <dbReference type="PROSITE" id="PS51007"/>
    </source>
</evidence>
<keyword evidence="11" id="KW-0677">Repeat</keyword>
<dbReference type="GO" id="GO:0006119">
    <property type="term" value="P:oxidative phosphorylation"/>
    <property type="evidence" value="ECO:0007669"/>
    <property type="project" value="UniProtKB-UniPathway"/>
</dbReference>
<organism evidence="24 25">
    <name type="scientific">Amantichitinum ursilacus</name>
    <dbReference type="NCBI Taxonomy" id="857265"/>
    <lineage>
        <taxon>Bacteria</taxon>
        <taxon>Pseudomonadati</taxon>
        <taxon>Pseudomonadota</taxon>
        <taxon>Betaproteobacteria</taxon>
        <taxon>Neisseriales</taxon>
        <taxon>Chitinibacteraceae</taxon>
        <taxon>Amantichitinum</taxon>
    </lineage>
</organism>
<evidence type="ECO:0000313" key="25">
    <source>
        <dbReference type="Proteomes" id="UP000037939"/>
    </source>
</evidence>
<comment type="subunit">
    <text evidence="19">Component of the cbb3-type cytochrome c oxidase.</text>
</comment>
<comment type="subcellular location">
    <subcellularLocation>
        <location evidence="1 19">Cell inner membrane</location>
    </subcellularLocation>
</comment>
<keyword evidence="17 19" id="KW-0406">Ion transport</keyword>
<evidence type="ECO:0000256" key="4">
    <source>
        <dbReference type="ARBA" id="ARBA00022448"/>
    </source>
</evidence>
<evidence type="ECO:0000256" key="15">
    <source>
        <dbReference type="ARBA" id="ARBA00023002"/>
    </source>
</evidence>
<comment type="cofactor">
    <cofactor evidence="19 21">
        <name>heme c</name>
        <dbReference type="ChEBI" id="CHEBI:61717"/>
    </cofactor>
    <text evidence="19 21">Binds 2 heme C groups per subunit.</text>
</comment>
<protein>
    <recommendedName>
        <fullName evidence="19">Cbb3-type cytochrome c oxidase subunit</fullName>
    </recommendedName>
</protein>
<dbReference type="GO" id="GO:0016491">
    <property type="term" value="F:oxidoreductase activity"/>
    <property type="evidence" value="ECO:0007669"/>
    <property type="project" value="UniProtKB-KW"/>
</dbReference>
<comment type="function">
    <text evidence="19">C-type cytochrome. Part of the cbb3-type cytochrome c oxidase complex.</text>
</comment>
<dbReference type="NCBIfam" id="TIGR00782">
    <property type="entry name" value="ccoP"/>
    <property type="match status" value="1"/>
</dbReference>
<evidence type="ECO:0000256" key="9">
    <source>
        <dbReference type="ARBA" id="ARBA00022692"/>
    </source>
</evidence>
<keyword evidence="12 19" id="KW-0375">Hydrogen ion transport</keyword>
<dbReference type="PIRSF" id="PIRSF000006">
    <property type="entry name" value="Cbb3-Cox_fixP"/>
    <property type="match status" value="1"/>
</dbReference>
<evidence type="ECO:0000256" key="21">
    <source>
        <dbReference type="PIRSR" id="PIRSR000006-2"/>
    </source>
</evidence>
<dbReference type="InterPro" id="IPR036909">
    <property type="entry name" value="Cyt_c-like_dom_sf"/>
</dbReference>
<dbReference type="PATRIC" id="fig|857265.3.peg.101"/>
<evidence type="ECO:0000256" key="6">
    <source>
        <dbReference type="ARBA" id="ARBA00022519"/>
    </source>
</evidence>
<comment type="caution">
    <text evidence="24">The sequence shown here is derived from an EMBL/GenBank/DDBJ whole genome shotgun (WGS) entry which is preliminary data.</text>
</comment>
<feature type="binding site" description="covalent" evidence="21">
    <location>
        <position position="233"/>
    </location>
    <ligand>
        <name>heme c</name>
        <dbReference type="ChEBI" id="CHEBI:61717"/>
        <label>2</label>
    </ligand>
</feature>
<keyword evidence="14 22" id="KW-1133">Transmembrane helix</keyword>
<evidence type="ECO:0000313" key="24">
    <source>
        <dbReference type="EMBL" id="KPC55088.1"/>
    </source>
</evidence>
<keyword evidence="13 19" id="KW-0249">Electron transport</keyword>
<comment type="pathway">
    <text evidence="2 19">Energy metabolism; oxidative phosphorylation.</text>
</comment>
<evidence type="ECO:0000256" key="20">
    <source>
        <dbReference type="PIRSR" id="PIRSR000006-1"/>
    </source>
</evidence>
<evidence type="ECO:0000256" key="10">
    <source>
        <dbReference type="ARBA" id="ARBA00022723"/>
    </source>
</evidence>
<feature type="binding site" description="axial binding residue" evidence="20">
    <location>
        <position position="234"/>
    </location>
    <ligand>
        <name>heme c</name>
        <dbReference type="ChEBI" id="CHEBI:61717"/>
        <label>2</label>
    </ligand>
    <ligandPart>
        <name>Fe</name>
        <dbReference type="ChEBI" id="CHEBI:18248"/>
    </ligandPart>
</feature>
<dbReference type="GO" id="GO:0020037">
    <property type="term" value="F:heme binding"/>
    <property type="evidence" value="ECO:0007669"/>
    <property type="project" value="InterPro"/>
</dbReference>
<feature type="binding site" description="axial binding residue" evidence="20">
    <location>
        <position position="148"/>
    </location>
    <ligand>
        <name>heme c</name>
        <dbReference type="ChEBI" id="CHEBI:61717"/>
        <label>1</label>
    </ligand>
    <ligandPart>
        <name>Fe</name>
        <dbReference type="ChEBI" id="CHEBI:18248"/>
    </ligandPart>
</feature>
<proteinExistence type="inferred from homology"/>
<dbReference type="Gene3D" id="1.10.760.10">
    <property type="entry name" value="Cytochrome c-like domain"/>
    <property type="match status" value="2"/>
</dbReference>
<evidence type="ECO:0000256" key="17">
    <source>
        <dbReference type="ARBA" id="ARBA00023065"/>
    </source>
</evidence>
<evidence type="ECO:0000256" key="12">
    <source>
        <dbReference type="ARBA" id="ARBA00022781"/>
    </source>
</evidence>
<keyword evidence="9 22" id="KW-0812">Transmembrane</keyword>
<dbReference type="RefSeq" id="WP_053935821.1">
    <property type="nucleotide sequence ID" value="NZ_LAQT01000001.1"/>
</dbReference>
<dbReference type="PANTHER" id="PTHR33751:SF1">
    <property type="entry name" value="CBB3-TYPE CYTOCHROME C OXIDASE SUBUNIT FIXP"/>
    <property type="match status" value="1"/>
</dbReference>
<dbReference type="SUPFAM" id="SSF46626">
    <property type="entry name" value="Cytochrome c"/>
    <property type="match status" value="2"/>
</dbReference>
<keyword evidence="5 19" id="KW-1003">Cell membrane</keyword>
<keyword evidence="25" id="KW-1185">Reference proteome</keyword>
<reference evidence="24 25" key="1">
    <citation type="submission" date="2015-07" db="EMBL/GenBank/DDBJ databases">
        <title>Draft genome sequence of the Amantichitinum ursilacus IGB-41, a new chitin-degrading bacterium.</title>
        <authorList>
            <person name="Kirstahler P."/>
            <person name="Guenther M."/>
            <person name="Grumaz C."/>
            <person name="Rupp S."/>
            <person name="Zibek S."/>
            <person name="Sohn K."/>
        </authorList>
    </citation>
    <scope>NUCLEOTIDE SEQUENCE [LARGE SCALE GENOMIC DNA]</scope>
    <source>
        <strain evidence="24 25">IGB-41</strain>
    </source>
</reference>
<dbReference type="Pfam" id="PF13442">
    <property type="entry name" value="Cytochrome_CBB3"/>
    <property type="match status" value="2"/>
</dbReference>
<dbReference type="GO" id="GO:0005506">
    <property type="term" value="F:iron ion binding"/>
    <property type="evidence" value="ECO:0007669"/>
    <property type="project" value="InterPro"/>
</dbReference>
<dbReference type="Proteomes" id="UP000037939">
    <property type="component" value="Unassembled WGS sequence"/>
</dbReference>
<evidence type="ECO:0000256" key="1">
    <source>
        <dbReference type="ARBA" id="ARBA00004533"/>
    </source>
</evidence>
<evidence type="ECO:0000256" key="7">
    <source>
        <dbReference type="ARBA" id="ARBA00022617"/>
    </source>
</evidence>
<dbReference type="GO" id="GO:0009055">
    <property type="term" value="F:electron transfer activity"/>
    <property type="evidence" value="ECO:0007669"/>
    <property type="project" value="InterPro"/>
</dbReference>
<dbReference type="PANTHER" id="PTHR33751">
    <property type="entry name" value="CBB3-TYPE CYTOCHROME C OXIDASE SUBUNIT FIXP"/>
    <property type="match status" value="1"/>
</dbReference>
<evidence type="ECO:0000256" key="19">
    <source>
        <dbReference type="PIRNR" id="PIRNR000006"/>
    </source>
</evidence>
<comment type="similarity">
    <text evidence="3 19">Belongs to the CcoP / FixP family.</text>
</comment>
<feature type="binding site" description="axial binding residue" evidence="20">
    <location>
        <position position="187"/>
    </location>
    <ligand>
        <name>heme c</name>
        <dbReference type="ChEBI" id="CHEBI:61717"/>
        <label>2</label>
    </ligand>
    <ligandPart>
        <name>Fe</name>
        <dbReference type="ChEBI" id="CHEBI:18248"/>
    </ligandPart>
</feature>
<accession>A0A0N0GQV7</accession>
<evidence type="ECO:0000256" key="14">
    <source>
        <dbReference type="ARBA" id="ARBA00022989"/>
    </source>
</evidence>
<keyword evidence="18 19" id="KW-0472">Membrane</keyword>
<evidence type="ECO:0000256" key="22">
    <source>
        <dbReference type="SAM" id="Phobius"/>
    </source>
</evidence>
<feature type="transmembrane region" description="Helical" evidence="22">
    <location>
        <begin position="63"/>
        <end position="87"/>
    </location>
</feature>
<dbReference type="Gene3D" id="6.10.280.130">
    <property type="match status" value="1"/>
</dbReference>
<keyword evidence="16 19" id="KW-0408">Iron</keyword>
<evidence type="ECO:0000256" key="3">
    <source>
        <dbReference type="ARBA" id="ARBA00006113"/>
    </source>
</evidence>
<evidence type="ECO:0000256" key="16">
    <source>
        <dbReference type="ARBA" id="ARBA00023004"/>
    </source>
</evidence>
<dbReference type="PRINTS" id="PR00605">
    <property type="entry name" value="CYTCHROMECIC"/>
</dbReference>
<keyword evidence="8 19" id="KW-0679">Respiratory chain</keyword>
<dbReference type="UniPathway" id="UPA00705"/>
<evidence type="ECO:0000256" key="13">
    <source>
        <dbReference type="ARBA" id="ARBA00022982"/>
    </source>
</evidence>
<keyword evidence="10 19" id="KW-0479">Metal-binding</keyword>
<dbReference type="InterPro" id="IPR050597">
    <property type="entry name" value="Cytochrome_c_Oxidase_Subunit"/>
</dbReference>
<evidence type="ECO:0000256" key="2">
    <source>
        <dbReference type="ARBA" id="ARBA00004673"/>
    </source>
</evidence>
<dbReference type="EMBL" id="LAQT01000001">
    <property type="protein sequence ID" value="KPC55088.1"/>
    <property type="molecule type" value="Genomic_DNA"/>
</dbReference>